<dbReference type="EMBL" id="BAAAOB010000001">
    <property type="protein sequence ID" value="GAA1787664.1"/>
    <property type="molecule type" value="Genomic_DNA"/>
</dbReference>
<name>A0ABP4XLL4_9MICO</name>
<sequence>MPVCEDGGMEQDDETTSGVLPGRKGSPRPWRRRTFIVLAVLGALVLVTMALPVANPLFPKREQASCTVESSSKVGSTRAARRGNFFPRVGIDCGSFVAGKEVACAADPGRKIRLIPGFTYDLRVRGPRVPIIWDPSIVAVRVSAEQTRPVRLWSERARVSDPELEQKLDALADEFSPETLRAFDYEQPAFDPECDVLRDVMTTKGVQLMPPADAADALRPPVGVVPRNPKLPCTEYPCGFEDLPR</sequence>
<protein>
    <submittedName>
        <fullName evidence="3">Uncharacterized protein</fullName>
    </submittedName>
</protein>
<feature type="transmembrane region" description="Helical" evidence="2">
    <location>
        <begin position="34"/>
        <end position="54"/>
    </location>
</feature>
<evidence type="ECO:0000256" key="1">
    <source>
        <dbReference type="SAM" id="MobiDB-lite"/>
    </source>
</evidence>
<keyword evidence="4" id="KW-1185">Reference proteome</keyword>
<keyword evidence="2" id="KW-0472">Membrane</keyword>
<organism evidence="3 4">
    <name type="scientific">Leucobacter iarius</name>
    <dbReference type="NCBI Taxonomy" id="333963"/>
    <lineage>
        <taxon>Bacteria</taxon>
        <taxon>Bacillati</taxon>
        <taxon>Actinomycetota</taxon>
        <taxon>Actinomycetes</taxon>
        <taxon>Micrococcales</taxon>
        <taxon>Microbacteriaceae</taxon>
        <taxon>Leucobacter</taxon>
    </lineage>
</organism>
<feature type="region of interest" description="Disordered" evidence="1">
    <location>
        <begin position="1"/>
        <end position="27"/>
    </location>
</feature>
<evidence type="ECO:0000256" key="2">
    <source>
        <dbReference type="SAM" id="Phobius"/>
    </source>
</evidence>
<keyword evidence="2" id="KW-1133">Transmembrane helix</keyword>
<gene>
    <name evidence="3" type="ORF">GCM10009768_15890</name>
</gene>
<evidence type="ECO:0000313" key="4">
    <source>
        <dbReference type="Proteomes" id="UP001500851"/>
    </source>
</evidence>
<proteinExistence type="predicted"/>
<dbReference type="Proteomes" id="UP001500851">
    <property type="component" value="Unassembled WGS sequence"/>
</dbReference>
<reference evidence="4" key="1">
    <citation type="journal article" date="2019" name="Int. J. Syst. Evol. Microbiol.">
        <title>The Global Catalogue of Microorganisms (GCM) 10K type strain sequencing project: providing services to taxonomists for standard genome sequencing and annotation.</title>
        <authorList>
            <consortium name="The Broad Institute Genomics Platform"/>
            <consortium name="The Broad Institute Genome Sequencing Center for Infectious Disease"/>
            <person name="Wu L."/>
            <person name="Ma J."/>
        </authorList>
    </citation>
    <scope>NUCLEOTIDE SEQUENCE [LARGE SCALE GENOMIC DNA]</scope>
    <source>
        <strain evidence="4">JCM 14736</strain>
    </source>
</reference>
<keyword evidence="2" id="KW-0812">Transmembrane</keyword>
<accession>A0ABP4XLL4</accession>
<comment type="caution">
    <text evidence="3">The sequence shown here is derived from an EMBL/GenBank/DDBJ whole genome shotgun (WGS) entry which is preliminary data.</text>
</comment>
<evidence type="ECO:0000313" key="3">
    <source>
        <dbReference type="EMBL" id="GAA1787664.1"/>
    </source>
</evidence>